<dbReference type="SUPFAM" id="SSF110738">
    <property type="entry name" value="Glycerate kinase I"/>
    <property type="match status" value="1"/>
</dbReference>
<dbReference type="PANTHER" id="PTHR21599:SF0">
    <property type="entry name" value="GLYCERATE KINASE"/>
    <property type="match status" value="1"/>
</dbReference>
<dbReference type="InterPro" id="IPR018197">
    <property type="entry name" value="Glycerate_kinase_RE-like"/>
</dbReference>
<keyword evidence="6" id="KW-1185">Reference proteome</keyword>
<evidence type="ECO:0000256" key="4">
    <source>
        <dbReference type="PIRNR" id="PIRNR006078"/>
    </source>
</evidence>
<organism evidence="5 6">
    <name type="scientific">Companilactobacillus suantsaicola</name>
    <dbReference type="NCBI Taxonomy" id="2487723"/>
    <lineage>
        <taxon>Bacteria</taxon>
        <taxon>Bacillati</taxon>
        <taxon>Bacillota</taxon>
        <taxon>Bacilli</taxon>
        <taxon>Lactobacillales</taxon>
        <taxon>Lactobacillaceae</taxon>
        <taxon>Companilactobacillus</taxon>
    </lineage>
</organism>
<evidence type="ECO:0000256" key="3">
    <source>
        <dbReference type="ARBA" id="ARBA00022777"/>
    </source>
</evidence>
<dbReference type="PIRSF" id="PIRSF006078">
    <property type="entry name" value="GlxK"/>
    <property type="match status" value="1"/>
</dbReference>
<proteinExistence type="inferred from homology"/>
<keyword evidence="3 4" id="KW-0418">Kinase</keyword>
<dbReference type="GO" id="GO:0031388">
    <property type="term" value="P:organic acid phosphorylation"/>
    <property type="evidence" value="ECO:0007669"/>
    <property type="project" value="UniProtKB-UniRule"/>
</dbReference>
<dbReference type="Proteomes" id="UP000298021">
    <property type="component" value="Unassembled WGS sequence"/>
</dbReference>
<dbReference type="OrthoDB" id="9774290at2"/>
<dbReference type="Pfam" id="PF02595">
    <property type="entry name" value="Gly_kinase"/>
    <property type="match status" value="1"/>
</dbReference>
<evidence type="ECO:0000313" key="5">
    <source>
        <dbReference type="EMBL" id="TGD25414.1"/>
    </source>
</evidence>
<dbReference type="GO" id="GO:0008887">
    <property type="term" value="F:glycerate kinase activity"/>
    <property type="evidence" value="ECO:0007669"/>
    <property type="project" value="UniProtKB-UniRule"/>
</dbReference>
<evidence type="ECO:0000256" key="2">
    <source>
        <dbReference type="ARBA" id="ARBA00022679"/>
    </source>
</evidence>
<accession>A0A4Z0JQM2</accession>
<gene>
    <name evidence="5" type="ORF">EGT49_00620</name>
</gene>
<dbReference type="NCBIfam" id="TIGR00045">
    <property type="entry name" value="glycerate kinase"/>
    <property type="match status" value="1"/>
</dbReference>
<evidence type="ECO:0000313" key="6">
    <source>
        <dbReference type="Proteomes" id="UP000298021"/>
    </source>
</evidence>
<dbReference type="Gene3D" id="3.40.50.10350">
    <property type="entry name" value="Glycerate kinase, domain 1"/>
    <property type="match status" value="1"/>
</dbReference>
<reference evidence="5 6" key="1">
    <citation type="submission" date="2018-10" db="EMBL/GenBank/DDBJ databases">
        <title>Lactobacillus sp. R7 and Lactobacillus sp. R19 isolated from fermented mustard green product of Taiwan.</title>
        <authorList>
            <person name="Lin S.-T."/>
        </authorList>
    </citation>
    <scope>NUCLEOTIDE SEQUENCE [LARGE SCALE GENOMIC DNA]</scope>
    <source>
        <strain evidence="5 6">BCRC 81127</strain>
    </source>
</reference>
<comment type="similarity">
    <text evidence="1 4">Belongs to the glycerate kinase type-1 family.</text>
</comment>
<dbReference type="EMBL" id="RKLY01000001">
    <property type="protein sequence ID" value="TGD25414.1"/>
    <property type="molecule type" value="Genomic_DNA"/>
</dbReference>
<dbReference type="InterPro" id="IPR018193">
    <property type="entry name" value="Glyc_kinase_flavodox-like_fold"/>
</dbReference>
<comment type="caution">
    <text evidence="5">The sequence shown here is derived from an EMBL/GenBank/DDBJ whole genome shotgun (WGS) entry which is preliminary data.</text>
</comment>
<keyword evidence="2 4" id="KW-0808">Transferase</keyword>
<evidence type="ECO:0000256" key="1">
    <source>
        <dbReference type="ARBA" id="ARBA00006284"/>
    </source>
</evidence>
<dbReference type="RefSeq" id="WP_135371025.1">
    <property type="nucleotide sequence ID" value="NZ_RKLY01000001.1"/>
</dbReference>
<name>A0A4Z0JQM2_9LACO</name>
<sequence>MKIVLAPDSYKNSLSAKEVAQAMHDGFEKVYPDAEFVSVPMADGGEGTVQSMVDAKNGQIVTVEVTNPLGNPTQAHFGLIDDGKVAVIEMAEASGIQYINQFTQNPYITTTYGTGQLIKAAIQDGATTIIIGIGGSATNDGGAGMAQALGAHLLDKDGQELQYGGAMLKKLSSIDTSDMLEGLDKVKIIIASDVKNPLTGPNGASHVFGPQKGANEEMVSFLDDALSHYADILKRDLDQDIKEIPGSGAAGGLGAGLLAFTNAQMKSGVDIVVEYTDLKKAVIDADIVVTGEGQIDFQTKFGKTPIGVAKAVKEVNPNATVIAVAGSIGEKVSELYPLGIDAIFSCVPGVENLSDAIEKTDENLQQVCQNIGRLIQKQREV</sequence>
<dbReference type="AlphaFoldDB" id="A0A4Z0JQM2"/>
<dbReference type="Gene3D" id="3.90.1510.10">
    <property type="entry name" value="Glycerate kinase, domain 2"/>
    <property type="match status" value="1"/>
</dbReference>
<dbReference type="InterPro" id="IPR036129">
    <property type="entry name" value="Glycerate_kinase_sf"/>
</dbReference>
<protein>
    <submittedName>
        <fullName evidence="5">Glycerate kinase</fullName>
    </submittedName>
</protein>
<dbReference type="InterPro" id="IPR004381">
    <property type="entry name" value="Glycerate_kinase"/>
</dbReference>
<dbReference type="PANTHER" id="PTHR21599">
    <property type="entry name" value="GLYCERATE KINASE"/>
    <property type="match status" value="1"/>
</dbReference>